<reference evidence="2 3" key="1">
    <citation type="journal article" date="2023" name="G3 (Bethesda)">
        <title>A haplotype-resolved chromosome-scale genome for Quercus rubra L. provides insights into the genetics of adaptive traits for red oak species.</title>
        <authorList>
            <person name="Kapoor B."/>
            <person name="Jenkins J."/>
            <person name="Schmutz J."/>
            <person name="Zhebentyayeva T."/>
            <person name="Kuelheim C."/>
            <person name="Coggeshall M."/>
            <person name="Heim C."/>
            <person name="Lasky J.R."/>
            <person name="Leites L."/>
            <person name="Islam-Faridi N."/>
            <person name="Romero-Severson J."/>
            <person name="DeLeo V.L."/>
            <person name="Lucas S.M."/>
            <person name="Lazic D."/>
            <person name="Gailing O."/>
            <person name="Carlson J."/>
            <person name="Staton M."/>
        </authorList>
    </citation>
    <scope>NUCLEOTIDE SEQUENCE [LARGE SCALE GENOMIC DNA]</scope>
    <source>
        <strain evidence="2">Pseudo-F2</strain>
    </source>
</reference>
<comment type="caution">
    <text evidence="2">The sequence shown here is derived from an EMBL/GenBank/DDBJ whole genome shotgun (WGS) entry which is preliminary data.</text>
</comment>
<dbReference type="PANTHER" id="PTHR12300:SF107">
    <property type="entry name" value="HVA22-LIKE PROTEIN"/>
    <property type="match status" value="1"/>
</dbReference>
<accession>A0AAN7IVS0</accession>
<sequence>MHQLLSGLKMMGSFLSRALLLVFGYTYPAYECFKTLEKNKPEMEQLLFWCQYWTLVAMLTVFERIGDTFISWLPLYSEAKLAIFIYLWHPKTKGTSYVYNSFFRPYVAKHEGEIDHTLLELRVKAGDIAILYWQKAVSFGQTRLFEILQYVSSHSASRPKSDKVSIDKEK</sequence>
<organism evidence="2 3">
    <name type="scientific">Quercus rubra</name>
    <name type="common">Northern red oak</name>
    <name type="synonym">Quercus borealis</name>
    <dbReference type="NCBI Taxonomy" id="3512"/>
    <lineage>
        <taxon>Eukaryota</taxon>
        <taxon>Viridiplantae</taxon>
        <taxon>Streptophyta</taxon>
        <taxon>Embryophyta</taxon>
        <taxon>Tracheophyta</taxon>
        <taxon>Spermatophyta</taxon>
        <taxon>Magnoliopsida</taxon>
        <taxon>eudicotyledons</taxon>
        <taxon>Gunneridae</taxon>
        <taxon>Pentapetalae</taxon>
        <taxon>rosids</taxon>
        <taxon>fabids</taxon>
        <taxon>Fagales</taxon>
        <taxon>Fagaceae</taxon>
        <taxon>Quercus</taxon>
    </lineage>
</organism>
<dbReference type="EMBL" id="JAXUIC010000005">
    <property type="protein sequence ID" value="KAK4587846.1"/>
    <property type="molecule type" value="Genomic_DNA"/>
</dbReference>
<keyword evidence="3" id="KW-1185">Reference proteome</keyword>
<dbReference type="PANTHER" id="PTHR12300">
    <property type="entry name" value="HVA22-LIKE PROTEINS"/>
    <property type="match status" value="1"/>
</dbReference>
<evidence type="ECO:0000313" key="3">
    <source>
        <dbReference type="Proteomes" id="UP001324115"/>
    </source>
</evidence>
<evidence type="ECO:0000313" key="2">
    <source>
        <dbReference type="EMBL" id="KAK4587846.1"/>
    </source>
</evidence>
<dbReference type="AlphaFoldDB" id="A0AAN7IVS0"/>
<evidence type="ECO:0000256" key="1">
    <source>
        <dbReference type="RuleBase" id="RU362006"/>
    </source>
</evidence>
<comment type="similarity">
    <text evidence="1">Belongs to the DP1 family.</text>
</comment>
<comment type="subcellular location">
    <subcellularLocation>
        <location evidence="1">Membrane</location>
        <topology evidence="1">Multi-pass membrane protein</topology>
    </subcellularLocation>
</comment>
<dbReference type="Pfam" id="PF03134">
    <property type="entry name" value="TB2_DP1_HVA22"/>
    <property type="match status" value="1"/>
</dbReference>
<dbReference type="GO" id="GO:0016020">
    <property type="term" value="C:membrane"/>
    <property type="evidence" value="ECO:0007669"/>
    <property type="project" value="UniProtKB-SubCell"/>
</dbReference>
<protein>
    <recommendedName>
        <fullName evidence="1">HVA22-like protein</fullName>
    </recommendedName>
</protein>
<name>A0AAN7IVS0_QUERU</name>
<dbReference type="InterPro" id="IPR004345">
    <property type="entry name" value="TB2_DP1_HVA22"/>
</dbReference>
<gene>
    <name evidence="2" type="ORF">RGQ29_019020</name>
</gene>
<proteinExistence type="inferred from homology"/>
<dbReference type="Proteomes" id="UP001324115">
    <property type="component" value="Unassembled WGS sequence"/>
</dbReference>